<keyword evidence="3" id="KW-1185">Reference proteome</keyword>
<dbReference type="RefSeq" id="XP_046006073.1">
    <property type="nucleotide sequence ID" value="XM_046155695.1"/>
</dbReference>
<accession>A0A9P9BJW7</accession>
<dbReference type="GeneID" id="70185241"/>
<gene>
    <name evidence="2" type="ORF">B0I36DRAFT_337698</name>
</gene>
<dbReference type="Proteomes" id="UP000756346">
    <property type="component" value="Unassembled WGS sequence"/>
</dbReference>
<reference evidence="2" key="1">
    <citation type="journal article" date="2021" name="Nat. Commun.">
        <title>Genetic determinants of endophytism in the Arabidopsis root mycobiome.</title>
        <authorList>
            <person name="Mesny F."/>
            <person name="Miyauchi S."/>
            <person name="Thiergart T."/>
            <person name="Pickel B."/>
            <person name="Atanasova L."/>
            <person name="Karlsson M."/>
            <person name="Huettel B."/>
            <person name="Barry K.W."/>
            <person name="Haridas S."/>
            <person name="Chen C."/>
            <person name="Bauer D."/>
            <person name="Andreopoulos W."/>
            <person name="Pangilinan J."/>
            <person name="LaButti K."/>
            <person name="Riley R."/>
            <person name="Lipzen A."/>
            <person name="Clum A."/>
            <person name="Drula E."/>
            <person name="Henrissat B."/>
            <person name="Kohler A."/>
            <person name="Grigoriev I.V."/>
            <person name="Martin F.M."/>
            <person name="Hacquard S."/>
        </authorList>
    </citation>
    <scope>NUCLEOTIDE SEQUENCE</scope>
    <source>
        <strain evidence="2">MPI-CAGE-CH-0230</strain>
    </source>
</reference>
<evidence type="ECO:0000256" key="1">
    <source>
        <dbReference type="SAM" id="MobiDB-lite"/>
    </source>
</evidence>
<comment type="caution">
    <text evidence="2">The sequence shown here is derived from an EMBL/GenBank/DDBJ whole genome shotgun (WGS) entry which is preliminary data.</text>
</comment>
<feature type="region of interest" description="Disordered" evidence="1">
    <location>
        <begin position="179"/>
        <end position="223"/>
    </location>
</feature>
<dbReference type="AlphaFoldDB" id="A0A9P9BJW7"/>
<dbReference type="OrthoDB" id="5403157at2759"/>
<protein>
    <submittedName>
        <fullName evidence="2">Uncharacterized protein</fullName>
    </submittedName>
</protein>
<dbReference type="EMBL" id="JAGTJQ010000012">
    <property type="protein sequence ID" value="KAH7016449.1"/>
    <property type="molecule type" value="Genomic_DNA"/>
</dbReference>
<organism evidence="2 3">
    <name type="scientific">Microdochium trichocladiopsis</name>
    <dbReference type="NCBI Taxonomy" id="1682393"/>
    <lineage>
        <taxon>Eukaryota</taxon>
        <taxon>Fungi</taxon>
        <taxon>Dikarya</taxon>
        <taxon>Ascomycota</taxon>
        <taxon>Pezizomycotina</taxon>
        <taxon>Sordariomycetes</taxon>
        <taxon>Xylariomycetidae</taxon>
        <taxon>Xylariales</taxon>
        <taxon>Microdochiaceae</taxon>
        <taxon>Microdochium</taxon>
    </lineage>
</organism>
<name>A0A9P9BJW7_9PEZI</name>
<evidence type="ECO:0000313" key="3">
    <source>
        <dbReference type="Proteomes" id="UP000756346"/>
    </source>
</evidence>
<feature type="compositionally biased region" description="Low complexity" evidence="1">
    <location>
        <begin position="266"/>
        <end position="307"/>
    </location>
</feature>
<feature type="region of interest" description="Disordered" evidence="1">
    <location>
        <begin position="266"/>
        <end position="377"/>
    </location>
</feature>
<feature type="region of interest" description="Disordered" evidence="1">
    <location>
        <begin position="69"/>
        <end position="89"/>
    </location>
</feature>
<sequence>MLSCAHQHHHPGPVTARNSLARGHPVVAAAAVGACVPCPRDPDPKRNLGTHAAWLLAIHRFISRACDSGSAPRTKAPLARSPPEHPSCRRAQPALGACLDGDGHIVNPPYPRPRADWLGLELLSGQRNQKLTNSPVLRSLHLPGRATSHPHWHTDDSPLLETFPTPLSASSRPIAIQLPPAKSTAADGTPVRTPPAPLSARGDLPGGYFPLHEEQTRTYQPHPFHLDATKARKRSIQIAHKESQPPTTLPTSSKTADSSYFAATAPASASPTMARSSNLKAPESSSSRIRASAASPTSSRTTTPVAAYNPRPYSENPLPMGKYYPSNYEQRKADKHGRQLSSSSSSKHARSPSATGSSGRAHIGPGQPRHESDAKRRIQQYQRDMIAQATLALNNGSLSPAALQSLRSIGFESISNSNPSKPRLEPLGSPGPVTPMELGGSDGYLSAHGPVDAVQAEEIARVIRAEDERKRREGAISPAVELGPITF</sequence>
<evidence type="ECO:0000313" key="2">
    <source>
        <dbReference type="EMBL" id="KAH7016449.1"/>
    </source>
</evidence>
<proteinExistence type="predicted"/>